<keyword evidence="5 12" id="KW-0479">Metal-binding</keyword>
<dbReference type="InterPro" id="IPR011877">
    <property type="entry name" value="Ribokinase"/>
</dbReference>
<comment type="caution">
    <text evidence="12">Lacks conserved residue(s) required for the propagation of feature annotation.</text>
</comment>
<evidence type="ECO:0000256" key="1">
    <source>
        <dbReference type="ARBA" id="ARBA00005380"/>
    </source>
</evidence>
<dbReference type="RefSeq" id="WP_143784207.1">
    <property type="nucleotide sequence ID" value="NZ_CP041616.1"/>
</dbReference>
<dbReference type="HAMAP" id="MF_01987">
    <property type="entry name" value="Ribokinase"/>
    <property type="match status" value="1"/>
</dbReference>
<dbReference type="PANTHER" id="PTHR10584:SF166">
    <property type="entry name" value="RIBOKINASE"/>
    <property type="match status" value="1"/>
</dbReference>
<feature type="binding site" evidence="12">
    <location>
        <position position="286"/>
    </location>
    <ligand>
        <name>K(+)</name>
        <dbReference type="ChEBI" id="CHEBI:29103"/>
    </ligand>
</feature>
<feature type="binding site" evidence="12">
    <location>
        <position position="185"/>
    </location>
    <ligand>
        <name>ATP</name>
        <dbReference type="ChEBI" id="CHEBI:30616"/>
    </ligand>
</feature>
<dbReference type="AlphaFoldDB" id="A0A516GDD0"/>
<evidence type="ECO:0000256" key="2">
    <source>
        <dbReference type="ARBA" id="ARBA00012035"/>
    </source>
</evidence>
<dbReference type="EMBL" id="CP041616">
    <property type="protein sequence ID" value="QDO89521.1"/>
    <property type="molecule type" value="Genomic_DNA"/>
</dbReference>
<evidence type="ECO:0000256" key="8">
    <source>
        <dbReference type="ARBA" id="ARBA00022840"/>
    </source>
</evidence>
<proteinExistence type="inferred from homology"/>
<keyword evidence="10 12" id="KW-0630">Potassium</keyword>
<sequence length="304" mass="30166">MGARLLVIGSANVDLFATVPRHPSPGETLIGRGGQRSAGGKGANQALAAALQGADVTFVGAVGEDPDAQLALAGLREAGVDLGSVVTAPDSPTGLAIITVSEAGENTIVVVPGANAQVSVEQATAAVGQMGAGDLLLMQGEVPRETTEAAVRAAREAGRRVVLNVAPWMALDHDVLTAADPLVLNEHEAELAADELGLTSQGDDPAATAQALCGAGTASVVITLGAEGAVVAAGPDEVTRVPSPRVSAVDSTGAGDAFTGALAARLIEGDDLVAAVRHAVRVGAYAVQHPGAQPSYPQADAELP</sequence>
<dbReference type="GO" id="GO:0004747">
    <property type="term" value="F:ribokinase activity"/>
    <property type="evidence" value="ECO:0007669"/>
    <property type="project" value="UniProtKB-UniRule"/>
</dbReference>
<feature type="binding site" evidence="12">
    <location>
        <position position="295"/>
    </location>
    <ligand>
        <name>K(+)</name>
        <dbReference type="ChEBI" id="CHEBI:29103"/>
    </ligand>
</feature>
<evidence type="ECO:0000256" key="4">
    <source>
        <dbReference type="ARBA" id="ARBA00022679"/>
    </source>
</evidence>
<comment type="catalytic activity">
    <reaction evidence="12">
        <text>D-ribose + ATP = D-ribose 5-phosphate + ADP + H(+)</text>
        <dbReference type="Rhea" id="RHEA:13697"/>
        <dbReference type="ChEBI" id="CHEBI:15378"/>
        <dbReference type="ChEBI" id="CHEBI:30616"/>
        <dbReference type="ChEBI" id="CHEBI:47013"/>
        <dbReference type="ChEBI" id="CHEBI:78346"/>
        <dbReference type="ChEBI" id="CHEBI:456216"/>
        <dbReference type="EC" id="2.7.1.15"/>
    </reaction>
</comment>
<dbReference type="InterPro" id="IPR002139">
    <property type="entry name" value="Ribo/fructo_kinase"/>
</dbReference>
<dbReference type="GO" id="GO:0046872">
    <property type="term" value="F:metal ion binding"/>
    <property type="evidence" value="ECO:0007669"/>
    <property type="project" value="UniProtKB-KW"/>
</dbReference>
<evidence type="ECO:0000256" key="3">
    <source>
        <dbReference type="ARBA" id="ARBA00016943"/>
    </source>
</evidence>
<comment type="cofactor">
    <cofactor evidence="12">
        <name>Mg(2+)</name>
        <dbReference type="ChEBI" id="CHEBI:18420"/>
    </cofactor>
    <text evidence="12">Requires a divalent cation, most likely magnesium in vivo, as an electrophilic catalyst to aid phosphoryl group transfer. It is the chelate of the metal and the nucleotide that is the actual substrate.</text>
</comment>
<comment type="pathway">
    <text evidence="12">Carbohydrate metabolism; D-ribose degradation; D-ribose 5-phosphate from beta-D-ribopyranose: step 2/2.</text>
</comment>
<feature type="binding site" evidence="12">
    <location>
        <position position="141"/>
    </location>
    <ligand>
        <name>substrate</name>
    </ligand>
</feature>
<keyword evidence="11 12" id="KW-0119">Carbohydrate metabolism</keyword>
<keyword evidence="12" id="KW-0963">Cytoplasm</keyword>
<dbReference type="InterPro" id="IPR011611">
    <property type="entry name" value="PfkB_dom"/>
</dbReference>
<evidence type="ECO:0000256" key="5">
    <source>
        <dbReference type="ARBA" id="ARBA00022723"/>
    </source>
</evidence>
<feature type="binding site" evidence="12">
    <location>
        <begin position="40"/>
        <end position="44"/>
    </location>
    <ligand>
        <name>substrate</name>
    </ligand>
</feature>
<comment type="function">
    <text evidence="12">Catalyzes the phosphorylation of ribose at O-5 in a reaction requiring ATP and magnesium. The resulting D-ribose-5-phosphate can then be used either for sythesis of nucleotides, histidine, and tryptophan, or as a component of the pentose phosphate pathway.</text>
</comment>
<feature type="binding site" evidence="12">
    <location>
        <begin position="12"/>
        <end position="14"/>
    </location>
    <ligand>
        <name>substrate</name>
    </ligand>
</feature>
<dbReference type="PRINTS" id="PR00990">
    <property type="entry name" value="RIBOKINASE"/>
</dbReference>
<keyword evidence="8 12" id="KW-0067">ATP-binding</keyword>
<dbReference type="SUPFAM" id="SSF53613">
    <property type="entry name" value="Ribokinase-like"/>
    <property type="match status" value="1"/>
</dbReference>
<accession>A0A516GDD0</accession>
<dbReference type="Proteomes" id="UP000315395">
    <property type="component" value="Chromosome"/>
</dbReference>
<dbReference type="PROSITE" id="PS00584">
    <property type="entry name" value="PFKB_KINASES_2"/>
    <property type="match status" value="1"/>
</dbReference>
<comment type="subunit">
    <text evidence="12">Homodimer.</text>
</comment>
<dbReference type="Gene3D" id="3.40.1190.20">
    <property type="match status" value="1"/>
</dbReference>
<comment type="subcellular location">
    <subcellularLocation>
        <location evidence="12">Cytoplasm</location>
    </subcellularLocation>
</comment>
<dbReference type="GO" id="GO:0005829">
    <property type="term" value="C:cytosol"/>
    <property type="evidence" value="ECO:0007669"/>
    <property type="project" value="TreeGrafter"/>
</dbReference>
<keyword evidence="7 12" id="KW-0418">Kinase</keyword>
<feature type="domain" description="Carbohydrate kinase PfkB" evidence="13">
    <location>
        <begin position="4"/>
        <end position="298"/>
    </location>
</feature>
<dbReference type="CDD" id="cd01174">
    <property type="entry name" value="ribokinase"/>
    <property type="match status" value="1"/>
</dbReference>
<keyword evidence="15" id="KW-1185">Reference proteome</keyword>
<comment type="activity regulation">
    <text evidence="12">Activated by a monovalent cation that binds near, but not in, the active site. The most likely occupant of the site in vivo is potassium. Ion binding induces a conformational change that may alter substrate affinity.</text>
</comment>
<evidence type="ECO:0000256" key="7">
    <source>
        <dbReference type="ARBA" id="ARBA00022777"/>
    </source>
</evidence>
<comment type="similarity">
    <text evidence="12">Belongs to the carbohydrate kinase PfkB family. Ribokinase subfamily.</text>
</comment>
<keyword evidence="6 12" id="KW-0547">Nucleotide-binding</keyword>
<feature type="binding site" evidence="12">
    <location>
        <position position="291"/>
    </location>
    <ligand>
        <name>K(+)</name>
        <dbReference type="ChEBI" id="CHEBI:29103"/>
    </ligand>
</feature>
<evidence type="ECO:0000256" key="9">
    <source>
        <dbReference type="ARBA" id="ARBA00022842"/>
    </source>
</evidence>
<feature type="binding site" evidence="12">
    <location>
        <position position="252"/>
    </location>
    <ligand>
        <name>K(+)</name>
        <dbReference type="ChEBI" id="CHEBI:29103"/>
    </ligand>
</feature>
<evidence type="ECO:0000313" key="14">
    <source>
        <dbReference type="EMBL" id="QDO89521.1"/>
    </source>
</evidence>
<dbReference type="InterPro" id="IPR029056">
    <property type="entry name" value="Ribokinase-like"/>
</dbReference>
<feature type="binding site" evidence="12">
    <location>
        <begin position="255"/>
        <end position="256"/>
    </location>
    <ligand>
        <name>ATP</name>
        <dbReference type="ChEBI" id="CHEBI:30616"/>
    </ligand>
</feature>
<evidence type="ECO:0000256" key="6">
    <source>
        <dbReference type="ARBA" id="ARBA00022741"/>
    </source>
</evidence>
<dbReference type="KEGG" id="orz:FNH13_15245"/>
<comment type="similarity">
    <text evidence="1">Belongs to the carbohydrate kinase pfkB family.</text>
</comment>
<keyword evidence="9 12" id="KW-0460">Magnesium</keyword>
<organism evidence="14 15">
    <name type="scientific">Ornithinimicrobium ciconiae</name>
    <dbReference type="NCBI Taxonomy" id="2594265"/>
    <lineage>
        <taxon>Bacteria</taxon>
        <taxon>Bacillati</taxon>
        <taxon>Actinomycetota</taxon>
        <taxon>Actinomycetes</taxon>
        <taxon>Micrococcales</taxon>
        <taxon>Ornithinimicrobiaceae</taxon>
        <taxon>Ornithinimicrobium</taxon>
    </lineage>
</organism>
<evidence type="ECO:0000256" key="12">
    <source>
        <dbReference type="HAMAP-Rule" id="MF_01987"/>
    </source>
</evidence>
<reference evidence="14 15" key="1">
    <citation type="submission" date="2019-07" db="EMBL/GenBank/DDBJ databases">
        <title>complete genome sequencing of Ornithinimicrobium sp. H23M54.</title>
        <authorList>
            <person name="Bae J.-W."/>
            <person name="Lee S.-Y."/>
        </authorList>
    </citation>
    <scope>NUCLEOTIDE SEQUENCE [LARGE SCALE GENOMIC DNA]</scope>
    <source>
        <strain evidence="14 15">H23M54</strain>
    </source>
</reference>
<evidence type="ECO:0000313" key="15">
    <source>
        <dbReference type="Proteomes" id="UP000315395"/>
    </source>
</evidence>
<name>A0A516GDD0_9MICO</name>
<dbReference type="Pfam" id="PF00294">
    <property type="entry name" value="PfkB"/>
    <property type="match status" value="1"/>
</dbReference>
<dbReference type="GO" id="GO:0005524">
    <property type="term" value="F:ATP binding"/>
    <property type="evidence" value="ECO:0007669"/>
    <property type="project" value="UniProtKB-UniRule"/>
</dbReference>
<feature type="binding site" evidence="12">
    <location>
        <position position="250"/>
    </location>
    <ligand>
        <name>K(+)</name>
        <dbReference type="ChEBI" id="CHEBI:29103"/>
    </ligand>
</feature>
<dbReference type="EC" id="2.7.1.15" evidence="2 12"/>
<evidence type="ECO:0000256" key="11">
    <source>
        <dbReference type="ARBA" id="ARBA00023277"/>
    </source>
</evidence>
<dbReference type="GO" id="GO:0019303">
    <property type="term" value="P:D-ribose catabolic process"/>
    <property type="evidence" value="ECO:0007669"/>
    <property type="project" value="UniProtKB-UniRule"/>
</dbReference>
<feature type="active site" description="Proton acceptor" evidence="12">
    <location>
        <position position="256"/>
    </location>
</feature>
<dbReference type="UniPathway" id="UPA00916">
    <property type="reaction ID" value="UER00889"/>
</dbReference>
<keyword evidence="4 12" id="KW-0808">Transferase</keyword>
<feature type="binding site" evidence="12">
    <location>
        <position position="289"/>
    </location>
    <ligand>
        <name>K(+)</name>
        <dbReference type="ChEBI" id="CHEBI:29103"/>
    </ligand>
</feature>
<evidence type="ECO:0000256" key="10">
    <source>
        <dbReference type="ARBA" id="ARBA00022958"/>
    </source>
</evidence>
<dbReference type="OrthoDB" id="9775849at2"/>
<gene>
    <name evidence="12" type="primary">rbsK</name>
    <name evidence="14" type="ORF">FNH13_15245</name>
</gene>
<evidence type="ECO:0000259" key="13">
    <source>
        <dbReference type="Pfam" id="PF00294"/>
    </source>
</evidence>
<dbReference type="PANTHER" id="PTHR10584">
    <property type="entry name" value="SUGAR KINASE"/>
    <property type="match status" value="1"/>
</dbReference>
<feature type="binding site" evidence="12">
    <location>
        <position position="256"/>
    </location>
    <ligand>
        <name>substrate</name>
    </ligand>
</feature>
<protein>
    <recommendedName>
        <fullName evidence="3 12">Ribokinase</fullName>
        <shortName evidence="12">RK</shortName>
        <ecNumber evidence="2 12">2.7.1.15</ecNumber>
    </recommendedName>
</protein>
<dbReference type="InterPro" id="IPR002173">
    <property type="entry name" value="Carboh/pur_kinase_PfkB_CS"/>
</dbReference>
<feature type="binding site" evidence="12">
    <location>
        <begin position="223"/>
        <end position="228"/>
    </location>
    <ligand>
        <name>ATP</name>
        <dbReference type="ChEBI" id="CHEBI:30616"/>
    </ligand>
</feature>